<feature type="domain" description="Carrier" evidence="4">
    <location>
        <begin position="940"/>
        <end position="1015"/>
    </location>
</feature>
<comment type="cofactor">
    <cofactor evidence="1">
        <name>pantetheine 4'-phosphate</name>
        <dbReference type="ChEBI" id="CHEBI:47942"/>
    </cofactor>
</comment>
<dbReference type="PROSITE" id="PS00455">
    <property type="entry name" value="AMP_BINDING"/>
    <property type="match status" value="2"/>
</dbReference>
<dbReference type="InterPro" id="IPR025110">
    <property type="entry name" value="AMP-bd_C"/>
</dbReference>
<dbReference type="FunFam" id="2.30.38.10:FF:000001">
    <property type="entry name" value="Non-ribosomal peptide synthetase PvdI"/>
    <property type="match status" value="1"/>
</dbReference>
<dbReference type="GO" id="GO:0031177">
    <property type="term" value="F:phosphopantetheine binding"/>
    <property type="evidence" value="ECO:0007669"/>
    <property type="project" value="InterPro"/>
</dbReference>
<evidence type="ECO:0000256" key="2">
    <source>
        <dbReference type="ARBA" id="ARBA00022450"/>
    </source>
</evidence>
<dbReference type="Pfam" id="PF00550">
    <property type="entry name" value="PP-binding"/>
    <property type="match status" value="2"/>
</dbReference>
<dbReference type="InterPro" id="IPR036736">
    <property type="entry name" value="ACP-like_sf"/>
</dbReference>
<dbReference type="GO" id="GO:0005829">
    <property type="term" value="C:cytosol"/>
    <property type="evidence" value="ECO:0007669"/>
    <property type="project" value="TreeGrafter"/>
</dbReference>
<dbReference type="PROSITE" id="PS50075">
    <property type="entry name" value="CARRIER"/>
    <property type="match status" value="2"/>
</dbReference>
<dbReference type="FunFam" id="3.40.50.980:FF:000001">
    <property type="entry name" value="Non-ribosomal peptide synthetase"/>
    <property type="match status" value="1"/>
</dbReference>
<dbReference type="SUPFAM" id="SSF47336">
    <property type="entry name" value="ACP-like"/>
    <property type="match status" value="2"/>
</dbReference>
<dbReference type="Pfam" id="PF00501">
    <property type="entry name" value="AMP-binding"/>
    <property type="match status" value="2"/>
</dbReference>
<dbReference type="Gene3D" id="3.40.50.980">
    <property type="match status" value="2"/>
</dbReference>
<dbReference type="SMART" id="SM00823">
    <property type="entry name" value="PKS_PP"/>
    <property type="match status" value="2"/>
</dbReference>
<dbReference type="InterPro" id="IPR020806">
    <property type="entry name" value="PKS_PP-bd"/>
</dbReference>
<accession>A0A193BY67</accession>
<dbReference type="InterPro" id="IPR001242">
    <property type="entry name" value="Condensation_dom"/>
</dbReference>
<dbReference type="SUPFAM" id="SSF52777">
    <property type="entry name" value="CoA-dependent acyltransferases"/>
    <property type="match status" value="4"/>
</dbReference>
<dbReference type="eggNOG" id="COG1020">
    <property type="taxonomic scope" value="Bacteria"/>
</dbReference>
<dbReference type="PROSITE" id="PS00012">
    <property type="entry name" value="PHOSPHOPANTETHEINE"/>
    <property type="match status" value="2"/>
</dbReference>
<keyword evidence="3" id="KW-0597">Phosphoprotein</keyword>
<dbReference type="GO" id="GO:0043041">
    <property type="term" value="P:amino acid activation for nonribosomal peptide biosynthetic process"/>
    <property type="evidence" value="ECO:0007669"/>
    <property type="project" value="TreeGrafter"/>
</dbReference>
<dbReference type="Gene3D" id="3.40.50.12780">
    <property type="entry name" value="N-terminal domain of ligase-like"/>
    <property type="match status" value="1"/>
</dbReference>
<protein>
    <recommendedName>
        <fullName evidence="4">Carrier domain-containing protein</fullName>
    </recommendedName>
</protein>
<dbReference type="CDD" id="cd17643">
    <property type="entry name" value="A_NRPS_Cytc1-like"/>
    <property type="match status" value="1"/>
</dbReference>
<dbReference type="FunFam" id="3.40.50.12780:FF:000012">
    <property type="entry name" value="Non-ribosomal peptide synthetase"/>
    <property type="match status" value="1"/>
</dbReference>
<dbReference type="InterPro" id="IPR029058">
    <property type="entry name" value="AB_hydrolase_fold"/>
</dbReference>
<dbReference type="EMBL" id="CP016174">
    <property type="protein sequence ID" value="ANN17113.1"/>
    <property type="molecule type" value="Genomic_DNA"/>
</dbReference>
<organism evidence="5 6">
    <name type="scientific">Amycolatopsis orientalis</name>
    <name type="common">Nocardia orientalis</name>
    <dbReference type="NCBI Taxonomy" id="31958"/>
    <lineage>
        <taxon>Bacteria</taxon>
        <taxon>Bacillati</taxon>
        <taxon>Actinomycetota</taxon>
        <taxon>Actinomycetes</taxon>
        <taxon>Pseudonocardiales</taxon>
        <taxon>Pseudonocardiaceae</taxon>
        <taxon>Amycolatopsis</taxon>
    </lineage>
</organism>
<dbReference type="InterPro" id="IPR000873">
    <property type="entry name" value="AMP-dep_synth/lig_dom"/>
</dbReference>
<dbReference type="Gene3D" id="3.30.559.30">
    <property type="entry name" value="Nonribosomal peptide synthetase, condensation domain"/>
    <property type="match status" value="2"/>
</dbReference>
<dbReference type="GO" id="GO:0047527">
    <property type="term" value="F:2,3-dihydroxybenzoate-serine ligase activity"/>
    <property type="evidence" value="ECO:0007669"/>
    <property type="project" value="TreeGrafter"/>
</dbReference>
<dbReference type="KEGG" id="aori:SD37_16655"/>
<dbReference type="CDD" id="cd19540">
    <property type="entry name" value="LCL_NRPS-like"/>
    <property type="match status" value="1"/>
</dbReference>
<evidence type="ECO:0000256" key="3">
    <source>
        <dbReference type="ARBA" id="ARBA00022553"/>
    </source>
</evidence>
<dbReference type="SUPFAM" id="SSF56801">
    <property type="entry name" value="Acetyl-CoA synthetase-like"/>
    <property type="match status" value="2"/>
</dbReference>
<dbReference type="Gene3D" id="3.30.300.30">
    <property type="match status" value="2"/>
</dbReference>
<gene>
    <name evidence="5" type="ORF">SD37_16655</name>
</gene>
<feature type="domain" description="Carrier" evidence="4">
    <location>
        <begin position="1996"/>
        <end position="2071"/>
    </location>
</feature>
<dbReference type="GO" id="GO:0009366">
    <property type="term" value="C:enterobactin synthetase complex"/>
    <property type="evidence" value="ECO:0007669"/>
    <property type="project" value="TreeGrafter"/>
</dbReference>
<dbReference type="Pfam" id="PF00668">
    <property type="entry name" value="Condensation"/>
    <property type="match status" value="2"/>
</dbReference>
<evidence type="ECO:0000256" key="1">
    <source>
        <dbReference type="ARBA" id="ARBA00001957"/>
    </source>
</evidence>
<proteinExistence type="predicted"/>
<dbReference type="Proteomes" id="UP000093695">
    <property type="component" value="Chromosome"/>
</dbReference>
<dbReference type="CDD" id="cd05930">
    <property type="entry name" value="A_NRPS"/>
    <property type="match status" value="1"/>
</dbReference>
<reference evidence="5 6" key="1">
    <citation type="journal article" date="2015" name="Genome Announc.">
        <title>Draft Genome Sequence of Norvancomycin-Producing Strain Amycolatopsis orientalis CPCC200066.</title>
        <authorList>
            <person name="Lei X."/>
            <person name="Yuan F."/>
            <person name="Shi Y."/>
            <person name="Li X."/>
            <person name="Wang L."/>
            <person name="Hong B."/>
        </authorList>
    </citation>
    <scope>NUCLEOTIDE SEQUENCE [LARGE SCALE GENOMIC DNA]</scope>
    <source>
        <strain evidence="5 6">B-37</strain>
    </source>
</reference>
<sequence>MSGLDLPLTSGQLGIWYSQRLAPESPAYNIAEYLEIRGEVDVALLVAALRRTLAEAQTYQLRFRLEDGTPRQYLDASMEHRIHVADLSASPDPLGAAEEWMAADLDRPVDLFAGPPSAHAVFRLGPDRVVWYQRVHHLVLDGTSLSTFAARVADVYTALAAGREPENGVLKPLSILLDADRAYRDSADSARDRRFWLDALSDLPDPTGTDRTRDLPGRPVLWAEEIDADEAARLKAAARGLRTSFAGLVLSAAALYRQRTTGDRDVVLGLPVSGRITPRELGIPGMTSNVVPLRLAIPRGGTVGAFVRQTSRAVFDCLRHQRYPYGKILADRGLVGRGSLRSLSVNVMSLGRPLRFADAVATRAGLSSGPVEDLGIDVFERAMGGGVQLLVELNPALHDPAAGPEIARRFRRTLNRLAAASPAERLDRIDVLGDDERRRLLVDWNHTGTGDTDATALDRFQEHVARTPDAVAVVCGEAELTYRELADRAHVLAGSLVERGVGTESVVAVCLPRGPELLAAILATWLAGAAYVPIDPDHPAERSEFTRADSGATVVIGPGGVSGHGESRAPAPAVVPGQLAYVMYTSGSTGVPKGVAVTHAGLANYLAWAVEFYRIGTGDRVPLHSSLAFDLTVTSVLAPLVCGGTVVISTEGGPEGLAELMRAAGDDGFGLVKVVPGHLPLLAETLTADGRASARRLVVGGAALPGADVRDWLAAAPGTVVVNEYGPTETVVGCCVFELTAGHPVDDAVPIGRPIANTRLYVLDDALGLAPPGVLGELYVAGAGLARGYAGRPGLTAERFVACPFDGAAGRMYRTGDLARWTADGVLEFFGRVDEQIKIRGYRVEPGEIEAVLARHPAVARAVVVATDEPGDRARLIAYVVPSAGAEVDAPELRRFTARVLPDHMVPSAVQVLAEIPLSPSGKVNRRALPVPAVVVSDRAPRSPREAILCRLFAEVLGLAKVGVDDDFFALGGHSLAATRLIGRIRATLGLEVPMRTLFRAPTMAELAAGLDGHAAARPPLRAVPRQEPVPLSPAQRRLWFLHRMQGRSATYNAPLGLRITGALDAAALEAALADVVARHEALRTVFPEADGMAVQRILGPGEARPRLVVHEGGGPEQWASAARHVFDLATELPLWAELFAVGPDEQLLVLVVHHIAGDAWSTRPLARDLAAAYAARSQGEAPRLPGPPVRYADYTVWQHTFLGREDDPESVLGRQLGYWRERLAGLPVRLRLPTDRPRPAVATQRGDLLSFRLTPALHRDLMDLASERGATLFMVVHAALAALLAGLGAGDDIPLGAPIAGRHDAALDDLVGCFVNTLVLRADVSGDPTFHDLLLQVRETDLAAYDNQDVPFEHLVEVLNPERSPAHHPLFQVGLTLQEAEFATFELPGLETRPEPLGTGTARFDLMFGLADRYGDDGAPAGVEGTVEYATDLFDAATVRTLVDRLTRLLEQVAEDPGRRVGALDLLSPGERRWLLDEVHDEAPETAEATLPQLFEAQVARTPDAIAVTAGDVGLSYAELDARANALAHRLVARGVGPESVVGVVARRSAELVVSLLGVLKAGAAYVPVDPDAPAERRGFVLADAAAACVVATADCVSVVPEGVPVVVVDGALSEVGPAVSVVPSHAAYVIYTSGSTGMPKGVVVPHRNVVALFAATRDLFGSGEVWSWFHSFAFDFSVWEIWGALLHGGRVVVVPFEVSRSPREFAELLERERVTMLSQTPSAFFSLLDNEFGIGGLGGLRTVVFGGEALEPTRLTEWWARFGDSGPRLVNMYGITETTVHVTHFDVARETEGSVIGRGLPGLSVYVLDEGLRPVPAGVVGELYVAGAQLARGYARRPGLTSERFVACPYGAPGARMYRTGDRAHRTGDGDLVFAGRVDDQVQIRGHRVEPGEVQAVLAGHPAVAQAVVTAREDLPGDLRLVGYVVPTRDAKDTGTAGEIAAKVRAHVAARLPGYLCPSAVTVLDALPSTPNGKVDVAALPAPDYAAARRRSRGPANEREAALCAAFAETLAVPEVGAEDDFFLLGGHSLLATRLVARVRASLGTELPIEELFATPTPAGLAAWLAEHGDRTERVRPALRRMRHSRRGR</sequence>
<dbReference type="GO" id="GO:0072330">
    <property type="term" value="P:monocarboxylic acid biosynthetic process"/>
    <property type="evidence" value="ECO:0007669"/>
    <property type="project" value="UniProtKB-ARBA"/>
</dbReference>
<dbReference type="STRING" id="31958.SD37_16655"/>
<dbReference type="PANTHER" id="PTHR45527">
    <property type="entry name" value="NONRIBOSOMAL PEPTIDE SYNTHETASE"/>
    <property type="match status" value="1"/>
</dbReference>
<evidence type="ECO:0000259" key="4">
    <source>
        <dbReference type="PROSITE" id="PS50075"/>
    </source>
</evidence>
<dbReference type="Pfam" id="PF13193">
    <property type="entry name" value="AMP-binding_C"/>
    <property type="match status" value="2"/>
</dbReference>
<dbReference type="Gene3D" id="3.40.50.1820">
    <property type="entry name" value="alpha/beta hydrolase"/>
    <property type="match status" value="1"/>
</dbReference>
<dbReference type="Gene3D" id="3.30.559.10">
    <property type="entry name" value="Chloramphenicol acetyltransferase-like domain"/>
    <property type="match status" value="2"/>
</dbReference>
<dbReference type="RefSeq" id="WP_052674848.1">
    <property type="nucleotide sequence ID" value="NZ_CP016174.1"/>
</dbReference>
<dbReference type="InterPro" id="IPR006162">
    <property type="entry name" value="Ppantetheine_attach_site"/>
</dbReference>
<dbReference type="GO" id="GO:0008610">
    <property type="term" value="P:lipid biosynthetic process"/>
    <property type="evidence" value="ECO:0007669"/>
    <property type="project" value="UniProtKB-ARBA"/>
</dbReference>
<dbReference type="Gene3D" id="2.30.38.10">
    <property type="entry name" value="Luciferase, Domain 3"/>
    <property type="match status" value="1"/>
</dbReference>
<dbReference type="FunFam" id="1.10.1200.10:FF:000016">
    <property type="entry name" value="Non-ribosomal peptide synthase"/>
    <property type="match status" value="2"/>
</dbReference>
<dbReference type="InterPro" id="IPR042099">
    <property type="entry name" value="ANL_N_sf"/>
</dbReference>
<dbReference type="NCBIfam" id="TIGR01733">
    <property type="entry name" value="AA-adenyl-dom"/>
    <property type="match status" value="2"/>
</dbReference>
<dbReference type="GO" id="GO:0009239">
    <property type="term" value="P:enterobactin biosynthetic process"/>
    <property type="evidence" value="ECO:0007669"/>
    <property type="project" value="TreeGrafter"/>
</dbReference>
<keyword evidence="6" id="KW-1185">Reference proteome</keyword>
<evidence type="ECO:0000313" key="6">
    <source>
        <dbReference type="Proteomes" id="UP000093695"/>
    </source>
</evidence>
<dbReference type="InterPro" id="IPR020845">
    <property type="entry name" value="AMP-binding_CS"/>
</dbReference>
<dbReference type="InterPro" id="IPR009081">
    <property type="entry name" value="PP-bd_ACP"/>
</dbReference>
<dbReference type="InterPro" id="IPR045851">
    <property type="entry name" value="AMP-bd_C_sf"/>
</dbReference>
<keyword evidence="2" id="KW-0596">Phosphopantetheine</keyword>
<name>A0A193BY67_AMYOR</name>
<evidence type="ECO:0000313" key="5">
    <source>
        <dbReference type="EMBL" id="ANN17113.1"/>
    </source>
</evidence>
<dbReference type="Gene3D" id="1.10.1200.10">
    <property type="entry name" value="ACP-like"/>
    <property type="match status" value="1"/>
</dbReference>
<dbReference type="FunFam" id="3.30.300.30:FF:000010">
    <property type="entry name" value="Enterobactin synthetase component F"/>
    <property type="match status" value="1"/>
</dbReference>
<dbReference type="PANTHER" id="PTHR45527:SF1">
    <property type="entry name" value="FATTY ACID SYNTHASE"/>
    <property type="match status" value="1"/>
</dbReference>
<dbReference type="InterPro" id="IPR023213">
    <property type="entry name" value="CAT-like_dom_sf"/>
</dbReference>
<dbReference type="InterPro" id="IPR010071">
    <property type="entry name" value="AA_adenyl_dom"/>
</dbReference>